<feature type="region of interest" description="Disordered" evidence="1">
    <location>
        <begin position="1344"/>
        <end position="1388"/>
    </location>
</feature>
<keyword evidence="4" id="KW-1185">Reference proteome</keyword>
<comment type="caution">
    <text evidence="3">The sequence shown here is derived from an EMBL/GenBank/DDBJ whole genome shotgun (WGS) entry which is preliminary data.</text>
</comment>
<dbReference type="Proteomes" id="UP000033615">
    <property type="component" value="Unassembled WGS sequence"/>
</dbReference>
<evidence type="ECO:0000313" key="4">
    <source>
        <dbReference type="Proteomes" id="UP000033615"/>
    </source>
</evidence>
<feature type="domain" description="Orc1-like AAA ATPase" evidence="2">
    <location>
        <begin position="259"/>
        <end position="421"/>
    </location>
</feature>
<feature type="compositionally biased region" description="Basic and acidic residues" evidence="1">
    <location>
        <begin position="1572"/>
        <end position="1590"/>
    </location>
</feature>
<dbReference type="PANTHER" id="PTHR10039">
    <property type="entry name" value="AMELOGENIN"/>
    <property type="match status" value="1"/>
</dbReference>
<feature type="compositionally biased region" description="Low complexity" evidence="1">
    <location>
        <begin position="1365"/>
        <end position="1378"/>
    </location>
</feature>
<accession>A0A1V4D3G7</accession>
<dbReference type="Pfam" id="PF13191">
    <property type="entry name" value="AAA_16"/>
    <property type="match status" value="1"/>
</dbReference>
<sequence length="1863" mass="199590">MATTQLKTSSLVTDDRFDDLTVINADGSRERAQFKHSDEKGPLGYTTFTTDDRGLRLDRLVAAAAADRDGPGAGATAHRLRIVMCDAPPDDDALNAVMVPARSSDAPFLSGVNTTLLRFDAEDLWRGFDLPARGRRKAGNVFGFLTGGDKAVSKQDLEWLCEHLVVEVGAPAMTTDLLQPGPAELLLLQRVRGELGAGIYPNEGRSPVDVAEALIRTVRSARQRGVEVTPRELLRQAQLRSDLGAVVRANPVDRALEVARSATVGVLAEAAGAAAADGGVLLVTGPPGQGKSWACQQLVDQLTGDGWLVAEHYCYLGDADGDQLTRVVTETVFGSLLGRLAEAVPDLVQEQRPRFAADAQALTTAVDTALRKDPTRRVALVVDGLDHVTRVQGGRTRRADPSLALAAVLGSLTLPPGSVLLVLSQPGNHLAPLQDAGAAPLAVPPLTALECRIVAERLGLVPAANDDRTEALLTDDRDVTDFLDALQERSGGNALYATYLCREVALRPETITKAAVVVRALPAYQGSLEGYYAHLYDTLGAEADVVADIIALLGVSVTREELGQIIPDRAHRIDGALKVLAPVLSGTAGPSEIRVYHESFARYLRLGYDSDPRALESTLALIATWLTGKGLFDDPRAFRRLLQILAEAGRDTEVLDYIGRDFVTRAVSTAHPASAIRDNLATGLRCAARTANWPVVARCVELARAAQTYEFERFDLDLVEFADVPIALMGAQTLADRLLHDGRTVMPARAGLQMCAVLDAAGAVAPWHAYMTAHDHEAESDNTSYGAESDRAVELAYLRGQLRRSATHQATGEEPGEDGPDRPVSLDRIAEWLEERGDQASADAVVKTLFDTVGIEAITDLVPRLATGGPVCLALGEQIAASAVPDEAGSAADWAQEAADLGYVLGTGHRLLALGVAAADLAEGLATDEISTARDTLFSLTHDVQHERVQWSPEAVARWLDALAITAQTDPIALDAVPALVQGPGWYPCWLRFAIALARAEAAAAHTRSGLVIEALGLLTADISRFTGSPRACDLYSIHPLIEESVRRAAALVSDQDWPQAWKTLIHVSREIGVSLRGEMGGPLPADTLLTIAVEHTTPARRARIDEAVRNEFLQQAGGRFYSDLARYLLIHARLALIADDLAEAEEHWLAACHFLVAYGWRKDITVYELLDPLPALVTADPARGRARVARIQPLCERLVLHTDGKETNAARPRWWNVLAGADPVALADLAATGLLSDCNGPNAILHGAREDLWREWNGTADPVVAAALRITLDTPLLQADAALLDRLARTIGPSTPDGVPQLLRIALSRADERQANRDSSSDGTRLADVQLVAELNAVAERVGAPQLTRLPEPPVTDESQPRRSAPIPAQSATAPTSPAAPSPAPSEPVGLIRVLRAWHLSPYEADAPQHTLEQMTDLVGDGLLNLATRGQTDEAAQVLRAIAGPFDFRDGPLLLRRLADKLRQNGHDALAAEAYALTWVRTRGQGGWLNFGGETALDALRTAAQLDRILTHRVITEEAEAAVSAGRYGTHGITQALIFAFAQQAFGLPPNDSLDLAFALWDEAATVIESRAPRVHDSDDPQHPYRAPENDNGIPAPGDLDHAFATTALAAVAHADREGKRRAMVATRSLVTLRPEATAPAMALALEQLSDPATLMWLLCLLQEQGPQAQTVVDHCQEALEALARGPLLTVRALARRLLTDAASVPMGASDPAGLNPPSRLWTSAAQGDSPRGRVVTGMVAEVAGARLNEAEQLQPGLIRAVLARVRREIDTEHTIERNKAQSRANLSADEGELPDAYLAIEETIEEAIQTVAAGSRAHRLSQGLGVSDPAAWEDQLATVLTDAPAFPCYPARTTRPARTLR</sequence>
<protein>
    <recommendedName>
        <fullName evidence="2">Orc1-like AAA ATPase domain-containing protein</fullName>
    </recommendedName>
</protein>
<feature type="region of interest" description="Disordered" evidence="1">
    <location>
        <begin position="804"/>
        <end position="824"/>
    </location>
</feature>
<name>A0A1V4D3G7_9ACTN</name>
<dbReference type="EMBL" id="LAKD02000046">
    <property type="protein sequence ID" value="OPF78610.1"/>
    <property type="molecule type" value="Genomic_DNA"/>
</dbReference>
<evidence type="ECO:0000259" key="2">
    <source>
        <dbReference type="Pfam" id="PF13191"/>
    </source>
</evidence>
<organism evidence="3 4">
    <name type="scientific">Streptomyces antioxidans</name>
    <dbReference type="NCBI Taxonomy" id="1507734"/>
    <lineage>
        <taxon>Bacteria</taxon>
        <taxon>Bacillati</taxon>
        <taxon>Actinomycetota</taxon>
        <taxon>Actinomycetes</taxon>
        <taxon>Kitasatosporales</taxon>
        <taxon>Streptomycetaceae</taxon>
        <taxon>Streptomyces</taxon>
    </lineage>
</organism>
<evidence type="ECO:0000256" key="1">
    <source>
        <dbReference type="SAM" id="MobiDB-lite"/>
    </source>
</evidence>
<dbReference type="InterPro" id="IPR027417">
    <property type="entry name" value="P-loop_NTPase"/>
</dbReference>
<gene>
    <name evidence="3" type="ORF">VT50_0218745</name>
</gene>
<proteinExistence type="predicted"/>
<dbReference type="SUPFAM" id="SSF52540">
    <property type="entry name" value="P-loop containing nucleoside triphosphate hydrolases"/>
    <property type="match status" value="1"/>
</dbReference>
<evidence type="ECO:0000313" key="3">
    <source>
        <dbReference type="EMBL" id="OPF78610.1"/>
    </source>
</evidence>
<dbReference type="PANTHER" id="PTHR10039:SF5">
    <property type="entry name" value="NACHT DOMAIN-CONTAINING PROTEIN"/>
    <property type="match status" value="1"/>
</dbReference>
<dbReference type="InterPro" id="IPR041664">
    <property type="entry name" value="AAA_16"/>
</dbReference>
<feature type="region of interest" description="Disordered" evidence="1">
    <location>
        <begin position="1572"/>
        <end position="1600"/>
    </location>
</feature>
<reference evidence="3" key="1">
    <citation type="submission" date="2016-12" db="EMBL/GenBank/DDBJ databases">
        <title>Genome sequence of Streptomyces antioxidans MUSC 164.</title>
        <authorList>
            <person name="Lee L.-H."/>
            <person name="Ser H.-L."/>
        </authorList>
    </citation>
    <scope>NUCLEOTIDE SEQUENCE [LARGE SCALE GENOMIC DNA]</scope>
    <source>
        <strain evidence="3">MUSC 164</strain>
    </source>
</reference>